<gene>
    <name evidence="2" type="ORF">CTEN210_07345</name>
</gene>
<evidence type="ECO:0000313" key="2">
    <source>
        <dbReference type="EMBL" id="GFH50869.1"/>
    </source>
</evidence>
<dbReference type="InterPro" id="IPR011010">
    <property type="entry name" value="DNA_brk_join_enz"/>
</dbReference>
<sequence>MRACEYPKNTDKNLPTQLLQLQDLTLLWNGKVTASCSSGDAIMITFCFQKNGEKEESLIRKRGLHAMHCPVRIWASIVDRILSYPGTSMSSPVNTVYLNGKLGFISSAMITAHLRQVMRSLDKDFPLSKVTPHSIRASYATMLFQQGASLEAVKLNGRWKSNAFLLYICKNSLVVNLSPALRDQQNLQCIYVN</sequence>
<comment type="caution">
    <text evidence="2">The sequence shown here is derived from an EMBL/GenBank/DDBJ whole genome shotgun (WGS) entry which is preliminary data.</text>
</comment>
<reference evidence="2 3" key="1">
    <citation type="journal article" date="2021" name="Sci. Rep.">
        <title>The genome of the diatom Chaetoceros tenuissimus carries an ancient integrated fragment of an extant virus.</title>
        <authorList>
            <person name="Hongo Y."/>
            <person name="Kimura K."/>
            <person name="Takaki Y."/>
            <person name="Yoshida Y."/>
            <person name="Baba S."/>
            <person name="Kobayashi G."/>
            <person name="Nagasaki K."/>
            <person name="Hano T."/>
            <person name="Tomaru Y."/>
        </authorList>
    </citation>
    <scope>NUCLEOTIDE SEQUENCE [LARGE SCALE GENOMIC DNA]</scope>
    <source>
        <strain evidence="2 3">NIES-3715</strain>
    </source>
</reference>
<dbReference type="SUPFAM" id="SSF56349">
    <property type="entry name" value="DNA breaking-rejoining enzymes"/>
    <property type="match status" value="1"/>
</dbReference>
<evidence type="ECO:0000313" key="3">
    <source>
        <dbReference type="Proteomes" id="UP001054902"/>
    </source>
</evidence>
<proteinExistence type="predicted"/>
<dbReference type="Proteomes" id="UP001054902">
    <property type="component" value="Unassembled WGS sequence"/>
</dbReference>
<dbReference type="EMBL" id="BLLK01000044">
    <property type="protein sequence ID" value="GFH50869.1"/>
    <property type="molecule type" value="Genomic_DNA"/>
</dbReference>
<name>A0AAD3H5P4_9STRA</name>
<evidence type="ECO:0008006" key="4">
    <source>
        <dbReference type="Google" id="ProtNLM"/>
    </source>
</evidence>
<keyword evidence="1" id="KW-0233">DNA recombination</keyword>
<dbReference type="GO" id="GO:0003677">
    <property type="term" value="F:DNA binding"/>
    <property type="evidence" value="ECO:0007669"/>
    <property type="project" value="InterPro"/>
</dbReference>
<organism evidence="2 3">
    <name type="scientific">Chaetoceros tenuissimus</name>
    <dbReference type="NCBI Taxonomy" id="426638"/>
    <lineage>
        <taxon>Eukaryota</taxon>
        <taxon>Sar</taxon>
        <taxon>Stramenopiles</taxon>
        <taxon>Ochrophyta</taxon>
        <taxon>Bacillariophyta</taxon>
        <taxon>Coscinodiscophyceae</taxon>
        <taxon>Chaetocerotophycidae</taxon>
        <taxon>Chaetocerotales</taxon>
        <taxon>Chaetocerotaceae</taxon>
        <taxon>Chaetoceros</taxon>
    </lineage>
</organism>
<accession>A0AAD3H5P4</accession>
<protein>
    <recommendedName>
        <fullName evidence="4">Tyr recombinase domain-containing protein</fullName>
    </recommendedName>
</protein>
<dbReference type="InterPro" id="IPR013762">
    <property type="entry name" value="Integrase-like_cat_sf"/>
</dbReference>
<dbReference type="AlphaFoldDB" id="A0AAD3H5P4"/>
<dbReference type="GO" id="GO:0015074">
    <property type="term" value="P:DNA integration"/>
    <property type="evidence" value="ECO:0007669"/>
    <property type="project" value="InterPro"/>
</dbReference>
<evidence type="ECO:0000256" key="1">
    <source>
        <dbReference type="ARBA" id="ARBA00023172"/>
    </source>
</evidence>
<dbReference type="Gene3D" id="1.10.443.10">
    <property type="entry name" value="Intergrase catalytic core"/>
    <property type="match status" value="1"/>
</dbReference>
<dbReference type="GO" id="GO:0006310">
    <property type="term" value="P:DNA recombination"/>
    <property type="evidence" value="ECO:0007669"/>
    <property type="project" value="UniProtKB-KW"/>
</dbReference>
<keyword evidence="3" id="KW-1185">Reference proteome</keyword>